<accession>A0AA41W599</accession>
<keyword evidence="10" id="KW-0004">4Fe-4S</keyword>
<dbReference type="SMART" id="SM00729">
    <property type="entry name" value="Elp3"/>
    <property type="match status" value="1"/>
</dbReference>
<evidence type="ECO:0000256" key="1">
    <source>
        <dbReference type="ARBA" id="ARBA00001966"/>
    </source>
</evidence>
<evidence type="ECO:0000256" key="8">
    <source>
        <dbReference type="ARBA" id="ARBA00023014"/>
    </source>
</evidence>
<dbReference type="SUPFAM" id="SSF102114">
    <property type="entry name" value="Radical SAM enzymes"/>
    <property type="match status" value="1"/>
</dbReference>
<reference evidence="12 13" key="1">
    <citation type="journal article" date="2013" name="Antonie Van Leeuwenhoek">
        <title>Echinimonas agarilytica gen. nov., sp. nov., a new gammaproteobacterium isolated from the sea urchin Strongylocentrotus intermedius.</title>
        <authorList>
            <person name="Nedashkovskaya O.I."/>
            <person name="Stenkova A.M."/>
            <person name="Zhukova N.V."/>
            <person name="Van Trappen S."/>
            <person name="Lee J.S."/>
            <person name="Kim S.B."/>
        </authorList>
    </citation>
    <scope>NUCLEOTIDE SEQUENCE [LARGE SCALE GENOMIC DNA]</scope>
    <source>
        <strain evidence="12 13">KMM 6351</strain>
    </source>
</reference>
<dbReference type="GO" id="GO:0006779">
    <property type="term" value="P:porphyrin-containing compound biosynthetic process"/>
    <property type="evidence" value="ECO:0007669"/>
    <property type="project" value="InterPro"/>
</dbReference>
<evidence type="ECO:0000256" key="5">
    <source>
        <dbReference type="ARBA" id="ARBA00022691"/>
    </source>
</evidence>
<dbReference type="SFLD" id="SFLDS00029">
    <property type="entry name" value="Radical_SAM"/>
    <property type="match status" value="1"/>
</dbReference>
<dbReference type="Pfam" id="PF04055">
    <property type="entry name" value="Radical_SAM"/>
    <property type="match status" value="1"/>
</dbReference>
<evidence type="ECO:0000256" key="6">
    <source>
        <dbReference type="ARBA" id="ARBA00022723"/>
    </source>
</evidence>
<comment type="function">
    <text evidence="10">Probably acts as a heme chaperone, transferring heme to an unknown acceptor. Binds one molecule of heme per monomer, possibly covalently. Binds 1 [4Fe-4S] cluster. The cluster is coordinated with 3 cysteines and an exchangeable S-adenosyl-L-methionine.</text>
</comment>
<dbReference type="InterPro" id="IPR034505">
    <property type="entry name" value="Coproporphyrinogen-III_oxidase"/>
</dbReference>
<dbReference type="RefSeq" id="WP_251260280.1">
    <property type="nucleotide sequence ID" value="NZ_JAMQGP010000002.1"/>
</dbReference>
<comment type="cofactor">
    <cofactor evidence="1">
        <name>[4Fe-4S] cluster</name>
        <dbReference type="ChEBI" id="CHEBI:49883"/>
    </cofactor>
</comment>
<protein>
    <recommendedName>
        <fullName evidence="3 10">Heme chaperone HemW</fullName>
    </recommendedName>
</protein>
<dbReference type="GO" id="GO:0004109">
    <property type="term" value="F:coproporphyrinogen oxidase activity"/>
    <property type="evidence" value="ECO:0007669"/>
    <property type="project" value="InterPro"/>
</dbReference>
<dbReference type="InterPro" id="IPR013785">
    <property type="entry name" value="Aldolase_TIM"/>
</dbReference>
<dbReference type="AlphaFoldDB" id="A0AA41W599"/>
<evidence type="ECO:0000256" key="2">
    <source>
        <dbReference type="ARBA" id="ARBA00006100"/>
    </source>
</evidence>
<dbReference type="InterPro" id="IPR007197">
    <property type="entry name" value="rSAM"/>
</dbReference>
<dbReference type="GO" id="GO:0051539">
    <property type="term" value="F:4 iron, 4 sulfur cluster binding"/>
    <property type="evidence" value="ECO:0007669"/>
    <property type="project" value="UniProtKB-UniRule"/>
</dbReference>
<dbReference type="InterPro" id="IPR006638">
    <property type="entry name" value="Elp3/MiaA/NifB-like_rSAM"/>
</dbReference>
<evidence type="ECO:0000256" key="10">
    <source>
        <dbReference type="RuleBase" id="RU364116"/>
    </source>
</evidence>
<evidence type="ECO:0000313" key="13">
    <source>
        <dbReference type="Proteomes" id="UP001165393"/>
    </source>
</evidence>
<feature type="domain" description="Radical SAM core" evidence="11">
    <location>
        <begin position="3"/>
        <end position="236"/>
    </location>
</feature>
<evidence type="ECO:0000313" key="12">
    <source>
        <dbReference type="EMBL" id="MCM2678905.1"/>
    </source>
</evidence>
<comment type="similarity">
    <text evidence="2">Belongs to the anaerobic coproporphyrinogen-III oxidase family. HemW subfamily.</text>
</comment>
<evidence type="ECO:0000256" key="3">
    <source>
        <dbReference type="ARBA" id="ARBA00017228"/>
    </source>
</evidence>
<dbReference type="SFLD" id="SFLDG01065">
    <property type="entry name" value="anaerobic_coproporphyrinogen-I"/>
    <property type="match status" value="1"/>
</dbReference>
<keyword evidence="6 10" id="KW-0479">Metal-binding</keyword>
<keyword evidence="5 10" id="KW-0949">S-adenosyl-L-methionine</keyword>
<dbReference type="GO" id="GO:0046872">
    <property type="term" value="F:metal ion binding"/>
    <property type="evidence" value="ECO:0007669"/>
    <property type="project" value="UniProtKB-UniRule"/>
</dbReference>
<dbReference type="PANTHER" id="PTHR13932">
    <property type="entry name" value="COPROPORPHYRINIGEN III OXIDASE"/>
    <property type="match status" value="1"/>
</dbReference>
<organism evidence="12 13">
    <name type="scientific">Echinimonas agarilytica</name>
    <dbReference type="NCBI Taxonomy" id="1215918"/>
    <lineage>
        <taxon>Bacteria</taxon>
        <taxon>Pseudomonadati</taxon>
        <taxon>Pseudomonadota</taxon>
        <taxon>Gammaproteobacteria</taxon>
        <taxon>Alteromonadales</taxon>
        <taxon>Echinimonadaceae</taxon>
        <taxon>Echinimonas</taxon>
    </lineage>
</organism>
<dbReference type="Gene3D" id="3.20.20.70">
    <property type="entry name" value="Aldolase class I"/>
    <property type="match status" value="1"/>
</dbReference>
<dbReference type="InterPro" id="IPR004559">
    <property type="entry name" value="HemW-like"/>
</dbReference>
<comment type="caution">
    <text evidence="12">The sequence shown here is derived from an EMBL/GenBank/DDBJ whole genome shotgun (WGS) entry which is preliminary data.</text>
</comment>
<dbReference type="SFLD" id="SFLDG01082">
    <property type="entry name" value="B12-binding_domain_containing"/>
    <property type="match status" value="1"/>
</dbReference>
<dbReference type="CDD" id="cd01335">
    <property type="entry name" value="Radical_SAM"/>
    <property type="match status" value="1"/>
</dbReference>
<dbReference type="EMBL" id="JAMQGP010000002">
    <property type="protein sequence ID" value="MCM2678905.1"/>
    <property type="molecule type" value="Genomic_DNA"/>
</dbReference>
<keyword evidence="13" id="KW-1185">Reference proteome</keyword>
<dbReference type="Proteomes" id="UP001165393">
    <property type="component" value="Unassembled WGS sequence"/>
</dbReference>
<dbReference type="PANTHER" id="PTHR13932:SF5">
    <property type="entry name" value="RADICAL S-ADENOSYL METHIONINE DOMAIN-CONTAINING PROTEIN 1, MITOCHONDRIAL"/>
    <property type="match status" value="1"/>
</dbReference>
<dbReference type="NCBIfam" id="TIGR00539">
    <property type="entry name" value="hemN_rel"/>
    <property type="match status" value="1"/>
</dbReference>
<name>A0AA41W599_9GAMM</name>
<keyword evidence="10" id="KW-0963">Cytoplasm</keyword>
<keyword evidence="7 10" id="KW-0408">Iron</keyword>
<dbReference type="SFLD" id="SFLDF00288">
    <property type="entry name" value="HemN-like__clustered_with_nucl"/>
    <property type="match status" value="1"/>
</dbReference>
<evidence type="ECO:0000259" key="11">
    <source>
        <dbReference type="PROSITE" id="PS51918"/>
    </source>
</evidence>
<dbReference type="InterPro" id="IPR010723">
    <property type="entry name" value="HemN_C"/>
</dbReference>
<dbReference type="Pfam" id="PF06969">
    <property type="entry name" value="HemN_C"/>
    <property type="match status" value="1"/>
</dbReference>
<evidence type="ECO:0000256" key="4">
    <source>
        <dbReference type="ARBA" id="ARBA00022617"/>
    </source>
</evidence>
<comment type="subcellular location">
    <subcellularLocation>
        <location evidence="10">Cytoplasm</location>
    </subcellularLocation>
</comment>
<keyword evidence="4 10" id="KW-0349">Heme</keyword>
<dbReference type="PROSITE" id="PS51918">
    <property type="entry name" value="RADICAL_SAM"/>
    <property type="match status" value="1"/>
</dbReference>
<evidence type="ECO:0000256" key="9">
    <source>
        <dbReference type="ARBA" id="ARBA00023186"/>
    </source>
</evidence>
<gene>
    <name evidence="12" type="primary">hemW</name>
    <name evidence="12" type="ORF">NAF29_04345</name>
</gene>
<dbReference type="InterPro" id="IPR058240">
    <property type="entry name" value="rSAM_sf"/>
</dbReference>
<evidence type="ECO:0000256" key="7">
    <source>
        <dbReference type="ARBA" id="ARBA00023004"/>
    </source>
</evidence>
<dbReference type="SFLD" id="SFLDF00562">
    <property type="entry name" value="HemN-like__clustered_with_heat"/>
    <property type="match status" value="1"/>
</dbReference>
<proteinExistence type="inferred from homology"/>
<sequence>MVHLELPPLSLYVHIPWCVEKCPYCDFNSHALKGEIPELQYVEALLADLRQDLLWVQGREIQTVFIGGGTPSLLSVKAMTRLINGLKDTVAFAYNAEITMEANPGTVEAEKFAGFVAAGITRISIGVQSLHSRQLNLLGRIHDKDQAITAIELASQLPLQSFNIDLMHGLPEQQLKHGLDDLAQAIQLAPPHLSWYQLTLEPNTHFYRKPPKLPDEEVLVDIFEQGHQRLTQAGYERYEISGYSKPGHQCSHNLNYWTFGDYLGIGCGAHGKITVVDSQRLLRTSKVASPASYLTPSKNPRISLTDVADDDRAFEYFMNRARLTSAAPLEEFERRTGQCRTQILPYLEQQAGMGLMILEEANWQMTNKGLTYFNNVLEPLIRT</sequence>
<keyword evidence="8 10" id="KW-0411">Iron-sulfur</keyword>
<dbReference type="GO" id="GO:0005737">
    <property type="term" value="C:cytoplasm"/>
    <property type="evidence" value="ECO:0007669"/>
    <property type="project" value="UniProtKB-SubCell"/>
</dbReference>
<keyword evidence="9 10" id="KW-0143">Chaperone</keyword>